<accession>A0A0V0R026</accession>
<name>A0A0V0R026_PSEPJ</name>
<dbReference type="AlphaFoldDB" id="A0A0V0R026"/>
<dbReference type="InParanoid" id="A0A0V0R026"/>
<dbReference type="Proteomes" id="UP000054937">
    <property type="component" value="Unassembled WGS sequence"/>
</dbReference>
<evidence type="ECO:0000313" key="2">
    <source>
        <dbReference type="EMBL" id="KRX07509.1"/>
    </source>
</evidence>
<dbReference type="EMBL" id="LDAU01000082">
    <property type="protein sequence ID" value="KRX07509.1"/>
    <property type="molecule type" value="Genomic_DNA"/>
</dbReference>
<protein>
    <submittedName>
        <fullName evidence="2">Uncharacterized protein</fullName>
    </submittedName>
</protein>
<feature type="compositionally biased region" description="Basic and acidic residues" evidence="1">
    <location>
        <begin position="222"/>
        <end position="240"/>
    </location>
</feature>
<gene>
    <name evidence="2" type="ORF">PPERSA_11058</name>
</gene>
<evidence type="ECO:0000256" key="1">
    <source>
        <dbReference type="SAM" id="MobiDB-lite"/>
    </source>
</evidence>
<reference evidence="2 3" key="1">
    <citation type="journal article" date="2015" name="Sci. Rep.">
        <title>Genome of the facultative scuticociliatosis pathogen Pseudocohnilembus persalinus provides insight into its virulence through horizontal gene transfer.</title>
        <authorList>
            <person name="Xiong J."/>
            <person name="Wang G."/>
            <person name="Cheng J."/>
            <person name="Tian M."/>
            <person name="Pan X."/>
            <person name="Warren A."/>
            <person name="Jiang C."/>
            <person name="Yuan D."/>
            <person name="Miao W."/>
        </authorList>
    </citation>
    <scope>NUCLEOTIDE SEQUENCE [LARGE SCALE GENOMIC DNA]</scope>
    <source>
        <strain evidence="2">36N120E</strain>
    </source>
</reference>
<keyword evidence="3" id="KW-1185">Reference proteome</keyword>
<evidence type="ECO:0000313" key="3">
    <source>
        <dbReference type="Proteomes" id="UP000054937"/>
    </source>
</evidence>
<feature type="compositionally biased region" description="Basic and acidic residues" evidence="1">
    <location>
        <begin position="188"/>
        <end position="205"/>
    </location>
</feature>
<proteinExistence type="predicted"/>
<comment type="caution">
    <text evidence="2">The sequence shown here is derived from an EMBL/GenBank/DDBJ whole genome shotgun (WGS) entry which is preliminary data.</text>
</comment>
<organism evidence="2 3">
    <name type="scientific">Pseudocohnilembus persalinus</name>
    <name type="common">Ciliate</name>
    <dbReference type="NCBI Taxonomy" id="266149"/>
    <lineage>
        <taxon>Eukaryota</taxon>
        <taxon>Sar</taxon>
        <taxon>Alveolata</taxon>
        <taxon>Ciliophora</taxon>
        <taxon>Intramacronucleata</taxon>
        <taxon>Oligohymenophorea</taxon>
        <taxon>Scuticociliatia</taxon>
        <taxon>Philasterida</taxon>
        <taxon>Pseudocohnilembidae</taxon>
        <taxon>Pseudocohnilembus</taxon>
    </lineage>
</organism>
<sequence>MGFDFIAASQDSNFDPSQDKVLYLDKSLESILKSSIKKYKFLQYELNDKKLEVDGYQPLKSKDYLWLERKLDTNNESISQNDDKNSIKNQQNINNNINHQKIKLEQIRSKQKHSIYNNISQKQFEKWGIKQKQLETKENLQVRLDFFSLQSSQNFPLNQLTLKTETQDPDNIEQLIQLQKQQQQQNEENQKEKEKLIQEKQKEQPDIINQKRKQSLDQNLEQENKNEDLKYSPVKKVKEN</sequence>
<feature type="region of interest" description="Disordered" evidence="1">
    <location>
        <begin position="181"/>
        <end position="240"/>
    </location>
</feature>